<dbReference type="WBParaSite" id="JU765_v2.g13410.t1">
    <property type="protein sequence ID" value="JU765_v2.g13410.t1"/>
    <property type="gene ID" value="JU765_v2.g13410"/>
</dbReference>
<protein>
    <submittedName>
        <fullName evidence="2">Chromo domain-containing protein</fullName>
    </submittedName>
</protein>
<proteinExistence type="predicted"/>
<reference evidence="2" key="1">
    <citation type="submission" date="2022-11" db="UniProtKB">
        <authorList>
            <consortium name="WormBaseParasite"/>
        </authorList>
    </citation>
    <scope>IDENTIFICATION</scope>
</reference>
<evidence type="ECO:0000313" key="2">
    <source>
        <dbReference type="WBParaSite" id="JU765_v2.g13410.t1"/>
    </source>
</evidence>
<sequence>MPINTRASASIKKKKKVPAPKKGEKPKKIVSTERQYIVSKILDRRLKNGAVEYLIKWKNFGSNENSWESAEKCNCPELIAQFEKQHQKSVVRTVRAKASRPVLERQMPEVVSREEHEALVEQMNKLREELEEVKGWVVPKVENRSD</sequence>
<dbReference type="Proteomes" id="UP000887576">
    <property type="component" value="Unplaced"/>
</dbReference>
<evidence type="ECO:0000313" key="1">
    <source>
        <dbReference type="Proteomes" id="UP000887576"/>
    </source>
</evidence>
<organism evidence="1 2">
    <name type="scientific">Panagrolaimus sp. JU765</name>
    <dbReference type="NCBI Taxonomy" id="591449"/>
    <lineage>
        <taxon>Eukaryota</taxon>
        <taxon>Metazoa</taxon>
        <taxon>Ecdysozoa</taxon>
        <taxon>Nematoda</taxon>
        <taxon>Chromadorea</taxon>
        <taxon>Rhabditida</taxon>
        <taxon>Tylenchina</taxon>
        <taxon>Panagrolaimomorpha</taxon>
        <taxon>Panagrolaimoidea</taxon>
        <taxon>Panagrolaimidae</taxon>
        <taxon>Panagrolaimus</taxon>
    </lineage>
</organism>
<name>A0AC34Q6M9_9BILA</name>
<accession>A0AC34Q6M9</accession>